<dbReference type="OrthoDB" id="496981at2759"/>
<dbReference type="Proteomes" id="UP000243081">
    <property type="component" value="Unassembled WGS sequence"/>
</dbReference>
<reference evidence="1 2" key="1">
    <citation type="submission" date="2016-03" db="EMBL/GenBank/DDBJ databases">
        <title>Fine-scale spatial genetic structure of a fungal parasite of coffee scale insects.</title>
        <authorList>
            <person name="Jackson D."/>
            <person name="Zemenick K.A."/>
            <person name="Malloure B."/>
            <person name="Quandt C.A."/>
            <person name="James T.Y."/>
        </authorList>
    </citation>
    <scope>NUCLEOTIDE SEQUENCE [LARGE SCALE GENOMIC DNA]</scope>
    <source>
        <strain evidence="1 2">UM487</strain>
    </source>
</reference>
<name>A0A179IDF6_CORDF</name>
<gene>
    <name evidence="1" type="ORF">LLEC1_05089</name>
</gene>
<dbReference type="InterPro" id="IPR029033">
    <property type="entry name" value="His_PPase_superfam"/>
</dbReference>
<dbReference type="Gene3D" id="3.40.50.1240">
    <property type="entry name" value="Phosphoglycerate mutase-like"/>
    <property type="match status" value="1"/>
</dbReference>
<evidence type="ECO:0000313" key="2">
    <source>
        <dbReference type="Proteomes" id="UP000243081"/>
    </source>
</evidence>
<proteinExistence type="predicted"/>
<sequence>MTKSACKSRFATARACSRSKVETLPNMGLLERDRPETGCATRSRRPHAVMDKARAVGHFLINGIKDKGFPLPDTIYTSHLLRCLATAKVVFEVVPNDQIRPFKPEFKELFGSDRLTTDSRSRSAVATEVETASG</sequence>
<dbReference type="AlphaFoldDB" id="A0A179IDF6"/>
<dbReference type="EMBL" id="LUKN01001751">
    <property type="protein sequence ID" value="OAR00303.1"/>
    <property type="molecule type" value="Genomic_DNA"/>
</dbReference>
<evidence type="ECO:0000313" key="1">
    <source>
        <dbReference type="EMBL" id="OAR00303.1"/>
    </source>
</evidence>
<dbReference type="SUPFAM" id="SSF53254">
    <property type="entry name" value="Phosphoglycerate mutase-like"/>
    <property type="match status" value="1"/>
</dbReference>
<protein>
    <submittedName>
        <fullName evidence="1">Uncharacterized protein</fullName>
    </submittedName>
</protein>
<organism evidence="1 2">
    <name type="scientific">Cordyceps confragosa</name>
    <name type="common">Lecanicillium lecanii</name>
    <dbReference type="NCBI Taxonomy" id="2714763"/>
    <lineage>
        <taxon>Eukaryota</taxon>
        <taxon>Fungi</taxon>
        <taxon>Dikarya</taxon>
        <taxon>Ascomycota</taxon>
        <taxon>Pezizomycotina</taxon>
        <taxon>Sordariomycetes</taxon>
        <taxon>Hypocreomycetidae</taxon>
        <taxon>Hypocreales</taxon>
        <taxon>Cordycipitaceae</taxon>
        <taxon>Akanthomyces</taxon>
    </lineage>
</organism>
<accession>A0A179IDF6</accession>
<keyword evidence="2" id="KW-1185">Reference proteome</keyword>
<comment type="caution">
    <text evidence="1">The sequence shown here is derived from an EMBL/GenBank/DDBJ whole genome shotgun (WGS) entry which is preliminary data.</text>
</comment>